<feature type="domain" description="MYND-type" evidence="5">
    <location>
        <begin position="315"/>
        <end position="357"/>
    </location>
</feature>
<evidence type="ECO:0000313" key="6">
    <source>
        <dbReference type="EMBL" id="KAE8661508.1"/>
    </source>
</evidence>
<dbReference type="InterPro" id="IPR011990">
    <property type="entry name" value="TPR-like_helical_dom_sf"/>
</dbReference>
<accession>A0A6A2WN56</accession>
<keyword evidence="3" id="KW-0862">Zinc</keyword>
<dbReference type="GO" id="GO:0008270">
    <property type="term" value="F:zinc ion binding"/>
    <property type="evidence" value="ECO:0007669"/>
    <property type="project" value="UniProtKB-KW"/>
</dbReference>
<dbReference type="InterPro" id="IPR044508">
    <property type="entry name" value="At5g50450/At1g67340-like"/>
</dbReference>
<evidence type="ECO:0000313" key="7">
    <source>
        <dbReference type="Proteomes" id="UP000436088"/>
    </source>
</evidence>
<sequence>MRTRRGVGYNRADVCVEKKTVVKTPDFAGDFLGFRKRQRLSPDIVRKSDLFDVLPDDIVVSILSKLSSTACCPSDFINVLITCKRFNNLALNSVVLSKASPKTFAVKAKNWSESAHRFLKSCADAGNVEACYTLGMIRFYCLQNRGSGVSLMAKAAISSHAPALFSLAVIQFNGSGGSKNDKDLRAGVALCARAAFLGHIDSLRELGHCLQDGYGIRQNVAEGRRFLVQANAQELGAVLSSAAASNISTHTWLTWSLHPIPHVSLRQPAVPGCPLMSDFGCNVPAPEAQPTSRFLAEWFDARGGMPGPGLRICSHVGCGRPETRKHEFRRCSVCGAVNYCSRACQALDWKLRHKAECAPVERWLDEEVVGGDGNGAFDGNEDVIAGS</sequence>
<dbReference type="CDD" id="cd09917">
    <property type="entry name" value="F-box_SF"/>
    <property type="match status" value="1"/>
</dbReference>
<dbReference type="InterPro" id="IPR036047">
    <property type="entry name" value="F-box-like_dom_sf"/>
</dbReference>
<dbReference type="Gene3D" id="1.25.40.10">
    <property type="entry name" value="Tetratricopeptide repeat domain"/>
    <property type="match status" value="1"/>
</dbReference>
<keyword evidence="7" id="KW-1185">Reference proteome</keyword>
<dbReference type="OrthoDB" id="265717at2759"/>
<gene>
    <name evidence="6" type="ORF">F3Y22_tig00113725pilonHSYRG00697</name>
</gene>
<dbReference type="InterPro" id="IPR002893">
    <property type="entry name" value="Znf_MYND"/>
</dbReference>
<dbReference type="Pfam" id="PF01753">
    <property type="entry name" value="zf-MYND"/>
    <property type="match status" value="1"/>
</dbReference>
<dbReference type="FunFam" id="6.10.140.2220:FF:000033">
    <property type="entry name" value="Predicted protein"/>
    <property type="match status" value="1"/>
</dbReference>
<evidence type="ECO:0000256" key="2">
    <source>
        <dbReference type="ARBA" id="ARBA00022771"/>
    </source>
</evidence>
<dbReference type="SUPFAM" id="SSF81901">
    <property type="entry name" value="HCP-like"/>
    <property type="match status" value="1"/>
</dbReference>
<protein>
    <submittedName>
        <fullName evidence="6">F-box protein</fullName>
    </submittedName>
</protein>
<proteinExistence type="predicted"/>
<dbReference type="SUPFAM" id="SSF81383">
    <property type="entry name" value="F-box domain"/>
    <property type="match status" value="1"/>
</dbReference>
<comment type="caution">
    <text evidence="6">The sequence shown here is derived from an EMBL/GenBank/DDBJ whole genome shotgun (WGS) entry which is preliminary data.</text>
</comment>
<dbReference type="EMBL" id="VEPZ02001720">
    <property type="protein sequence ID" value="KAE8661508.1"/>
    <property type="molecule type" value="Genomic_DNA"/>
</dbReference>
<evidence type="ECO:0000256" key="3">
    <source>
        <dbReference type="ARBA" id="ARBA00022833"/>
    </source>
</evidence>
<evidence type="ECO:0000259" key="5">
    <source>
        <dbReference type="PROSITE" id="PS50865"/>
    </source>
</evidence>
<organism evidence="6 7">
    <name type="scientific">Hibiscus syriacus</name>
    <name type="common">Rose of Sharon</name>
    <dbReference type="NCBI Taxonomy" id="106335"/>
    <lineage>
        <taxon>Eukaryota</taxon>
        <taxon>Viridiplantae</taxon>
        <taxon>Streptophyta</taxon>
        <taxon>Embryophyta</taxon>
        <taxon>Tracheophyta</taxon>
        <taxon>Spermatophyta</taxon>
        <taxon>Magnoliopsida</taxon>
        <taxon>eudicotyledons</taxon>
        <taxon>Gunneridae</taxon>
        <taxon>Pentapetalae</taxon>
        <taxon>rosids</taxon>
        <taxon>malvids</taxon>
        <taxon>Malvales</taxon>
        <taxon>Malvaceae</taxon>
        <taxon>Malvoideae</taxon>
        <taxon>Hibiscus</taxon>
    </lineage>
</organism>
<dbReference type="SUPFAM" id="SSF144232">
    <property type="entry name" value="HIT/MYND zinc finger-like"/>
    <property type="match status" value="1"/>
</dbReference>
<evidence type="ECO:0000256" key="1">
    <source>
        <dbReference type="ARBA" id="ARBA00022723"/>
    </source>
</evidence>
<dbReference type="PANTHER" id="PTHR46758">
    <property type="entry name" value="MYND DOMAIN-CONTAINING"/>
    <property type="match status" value="1"/>
</dbReference>
<keyword evidence="2 4" id="KW-0863">Zinc-finger</keyword>
<dbReference type="Pfam" id="PF23310">
    <property type="entry name" value="TPR_27"/>
    <property type="match status" value="1"/>
</dbReference>
<reference evidence="6" key="1">
    <citation type="submission" date="2019-09" db="EMBL/GenBank/DDBJ databases">
        <title>Draft genome information of white flower Hibiscus syriacus.</title>
        <authorList>
            <person name="Kim Y.-M."/>
        </authorList>
    </citation>
    <scope>NUCLEOTIDE SEQUENCE [LARGE SCALE GENOMIC DNA]</scope>
    <source>
        <strain evidence="6">YM2019G1</strain>
    </source>
</reference>
<dbReference type="Proteomes" id="UP000436088">
    <property type="component" value="Unassembled WGS sequence"/>
</dbReference>
<dbReference type="AlphaFoldDB" id="A0A6A2WN56"/>
<name>A0A6A2WN56_HIBSY</name>
<dbReference type="PROSITE" id="PS50865">
    <property type="entry name" value="ZF_MYND_2"/>
    <property type="match status" value="1"/>
</dbReference>
<dbReference type="PANTHER" id="PTHR46758:SF2">
    <property type="entry name" value="OJ1485_B09.11 PROTEIN"/>
    <property type="match status" value="1"/>
</dbReference>
<keyword evidence="1" id="KW-0479">Metal-binding</keyword>
<evidence type="ECO:0000256" key="4">
    <source>
        <dbReference type="PROSITE-ProRule" id="PRU00134"/>
    </source>
</evidence>
<dbReference type="Gene3D" id="6.10.140.2220">
    <property type="match status" value="1"/>
</dbReference>
<dbReference type="InterPro" id="IPR057136">
    <property type="entry name" value="At2g35280_TPR_dom"/>
</dbReference>